<dbReference type="InterPro" id="IPR000073">
    <property type="entry name" value="AB_hydrolase_1"/>
</dbReference>
<dbReference type="InterPro" id="IPR029058">
    <property type="entry name" value="AB_hydrolase_fold"/>
</dbReference>
<accession>A0A838CTN9</accession>
<evidence type="ECO:0000259" key="1">
    <source>
        <dbReference type="Pfam" id="PF00561"/>
    </source>
</evidence>
<dbReference type="PANTHER" id="PTHR43139:SF52">
    <property type="entry name" value="SI:DKEY-122A22.2"/>
    <property type="match status" value="1"/>
</dbReference>
<name>A0A838CTN9_9BACI</name>
<protein>
    <submittedName>
        <fullName evidence="2">Alpha/beta hydrolase</fullName>
    </submittedName>
</protein>
<organism evidence="2 3">
    <name type="scientific">Halobacillus locisalis</name>
    <dbReference type="NCBI Taxonomy" id="220753"/>
    <lineage>
        <taxon>Bacteria</taxon>
        <taxon>Bacillati</taxon>
        <taxon>Bacillota</taxon>
        <taxon>Bacilli</taxon>
        <taxon>Bacillales</taxon>
        <taxon>Bacillaceae</taxon>
        <taxon>Halobacillus</taxon>
    </lineage>
</organism>
<feature type="domain" description="AB hydrolase-1" evidence="1">
    <location>
        <begin position="16"/>
        <end position="116"/>
    </location>
</feature>
<dbReference type="InterPro" id="IPR052370">
    <property type="entry name" value="Meta-cleavage_hydrolase"/>
</dbReference>
<dbReference type="PANTHER" id="PTHR43139">
    <property type="entry name" value="SI:DKEY-122A22.2"/>
    <property type="match status" value="1"/>
</dbReference>
<dbReference type="Gene3D" id="3.40.50.1820">
    <property type="entry name" value="alpha/beta hydrolase"/>
    <property type="match status" value="1"/>
</dbReference>
<evidence type="ECO:0000313" key="2">
    <source>
        <dbReference type="EMBL" id="MBA2175437.1"/>
    </source>
</evidence>
<dbReference type="EMBL" id="JACEFG010000002">
    <property type="protein sequence ID" value="MBA2175437.1"/>
    <property type="molecule type" value="Genomic_DNA"/>
</dbReference>
<keyword evidence="2" id="KW-0378">Hydrolase</keyword>
<dbReference type="RefSeq" id="WP_181472448.1">
    <property type="nucleotide sequence ID" value="NZ_JACEFG010000002.1"/>
</dbReference>
<evidence type="ECO:0000313" key="3">
    <source>
        <dbReference type="Proteomes" id="UP000571017"/>
    </source>
</evidence>
<dbReference type="SUPFAM" id="SSF53474">
    <property type="entry name" value="alpha/beta-Hydrolases"/>
    <property type="match status" value="1"/>
</dbReference>
<comment type="caution">
    <text evidence="2">The sequence shown here is derived from an EMBL/GenBank/DDBJ whole genome shotgun (WGS) entry which is preliminary data.</text>
</comment>
<gene>
    <name evidence="2" type="ORF">H0266_11075</name>
</gene>
<dbReference type="GO" id="GO:0016787">
    <property type="term" value="F:hydrolase activity"/>
    <property type="evidence" value="ECO:0007669"/>
    <property type="project" value="UniProtKB-KW"/>
</dbReference>
<sequence>MLEYKVLGDNPAKENVVLLHGIGGSANIFFPQIKAYKEHFNVIVLHLRGHKKSPSVHDVDDFSFHRAAQDVLDVLDEVGVEKAHFVGISLGSVLTHQILAIAPERVESAVLGGAITKMNLTSKFLFTVGKLCKNFMPHMWLYSLFARILMPRENHRESRNAFIKEASQMKREEFMGWYDIVHNVRGTYSPVPKTAAHVPKLYVMGEGDHMFKRDVTKDIQNTPNSRLIIVSGAGHVVNLDQTEAFNECSLAFMQSRGGVQQSTLDEKAKVTEQVNEQ</sequence>
<keyword evidence="3" id="KW-1185">Reference proteome</keyword>
<dbReference type="Pfam" id="PF00561">
    <property type="entry name" value="Abhydrolase_1"/>
    <property type="match status" value="1"/>
</dbReference>
<proteinExistence type="predicted"/>
<dbReference type="AlphaFoldDB" id="A0A838CTN9"/>
<reference evidence="2 3" key="1">
    <citation type="journal article" date="2004" name="Extremophiles">
        <title>Halobacillus locisalis sp. nov., a halophilic bacterium isolated from a marine solar saltern of the Yellow Sea in Korea.</title>
        <authorList>
            <person name="Yoon J.H."/>
            <person name="Kang K.H."/>
            <person name="Oh T.K."/>
            <person name="Park Y.H."/>
        </authorList>
    </citation>
    <scope>NUCLEOTIDE SEQUENCE [LARGE SCALE GENOMIC DNA]</scope>
    <source>
        <strain evidence="2 3">KCTC 3788</strain>
    </source>
</reference>
<dbReference type="Proteomes" id="UP000571017">
    <property type="component" value="Unassembled WGS sequence"/>
</dbReference>